<gene>
    <name evidence="2" type="ORF">BN1723_019720</name>
</gene>
<feature type="non-terminal residue" evidence="2">
    <location>
        <position position="1"/>
    </location>
</feature>
<evidence type="ECO:0000256" key="1">
    <source>
        <dbReference type="SAM" id="MobiDB-lite"/>
    </source>
</evidence>
<dbReference type="AlphaFoldDB" id="A0A0G4NG58"/>
<dbReference type="Proteomes" id="UP000045706">
    <property type="component" value="Unassembled WGS sequence"/>
</dbReference>
<protein>
    <submittedName>
        <fullName evidence="2">Uncharacterized protein</fullName>
    </submittedName>
</protein>
<organism evidence="2 3">
    <name type="scientific">Verticillium longisporum</name>
    <name type="common">Verticillium dahliae var. longisporum</name>
    <dbReference type="NCBI Taxonomy" id="100787"/>
    <lineage>
        <taxon>Eukaryota</taxon>
        <taxon>Fungi</taxon>
        <taxon>Dikarya</taxon>
        <taxon>Ascomycota</taxon>
        <taxon>Pezizomycotina</taxon>
        <taxon>Sordariomycetes</taxon>
        <taxon>Hypocreomycetidae</taxon>
        <taxon>Glomerellales</taxon>
        <taxon>Plectosphaerellaceae</taxon>
        <taxon>Verticillium</taxon>
    </lineage>
</organism>
<accession>A0A0G4NG58</accession>
<reference evidence="3" key="1">
    <citation type="submission" date="2015-05" db="EMBL/GenBank/DDBJ databases">
        <authorList>
            <person name="Fogelqvist Johan"/>
        </authorList>
    </citation>
    <scope>NUCLEOTIDE SEQUENCE [LARGE SCALE GENOMIC DNA]</scope>
</reference>
<dbReference type="EMBL" id="CVQI01034779">
    <property type="protein sequence ID" value="CRK45399.1"/>
    <property type="molecule type" value="Genomic_DNA"/>
</dbReference>
<feature type="compositionally biased region" description="Low complexity" evidence="1">
    <location>
        <begin position="77"/>
        <end position="87"/>
    </location>
</feature>
<feature type="region of interest" description="Disordered" evidence="1">
    <location>
        <begin position="1"/>
        <end position="119"/>
    </location>
</feature>
<evidence type="ECO:0000313" key="3">
    <source>
        <dbReference type="Proteomes" id="UP000045706"/>
    </source>
</evidence>
<name>A0A0G4NG58_VERLO</name>
<sequence>ARVLWLPRPEARRRRLPALLRARHRPAAVRRPRPLRQRPHAHQRPHPGRCLERGRRPRGRHRRPGHQVVGRRRRRSSSPGRPHGGVVQVHQAAARSRSYQGRLQPHAELGPPGSCPPPP</sequence>
<evidence type="ECO:0000313" key="2">
    <source>
        <dbReference type="EMBL" id="CRK45399.1"/>
    </source>
</evidence>
<feature type="compositionally biased region" description="Basic residues" evidence="1">
    <location>
        <begin position="11"/>
        <end position="47"/>
    </location>
</feature>
<proteinExistence type="predicted"/>
<feature type="compositionally biased region" description="Basic residues" evidence="1">
    <location>
        <begin position="55"/>
        <end position="76"/>
    </location>
</feature>